<reference evidence="2 3" key="1">
    <citation type="submission" date="2024-10" db="EMBL/GenBank/DDBJ databases">
        <title>Updated reference genomes for cyclostephanoid diatoms.</title>
        <authorList>
            <person name="Roberts W.R."/>
            <person name="Alverson A.J."/>
        </authorList>
    </citation>
    <scope>NUCLEOTIDE SEQUENCE [LARGE SCALE GENOMIC DNA]</scope>
    <source>
        <strain evidence="2 3">AJA228-03</strain>
    </source>
</reference>
<evidence type="ECO:0000259" key="1">
    <source>
        <dbReference type="Pfam" id="PF12146"/>
    </source>
</evidence>
<gene>
    <name evidence="2" type="ORF">ACHAXA_002666</name>
</gene>
<feature type="domain" description="Serine aminopeptidase S33" evidence="1">
    <location>
        <begin position="46"/>
        <end position="288"/>
    </location>
</feature>
<name>A0ABD3R155_9STRA</name>
<dbReference type="EMBL" id="JALLPB020000813">
    <property type="protein sequence ID" value="KAL3806420.1"/>
    <property type="molecule type" value="Genomic_DNA"/>
</dbReference>
<dbReference type="SUPFAM" id="SSF53474">
    <property type="entry name" value="alpha/beta-Hydrolases"/>
    <property type="match status" value="1"/>
</dbReference>
<dbReference type="AlphaFoldDB" id="A0ABD3R155"/>
<protein>
    <recommendedName>
        <fullName evidence="1">Serine aminopeptidase S33 domain-containing protein</fullName>
    </recommendedName>
</protein>
<dbReference type="InterPro" id="IPR022742">
    <property type="entry name" value="Hydrolase_4"/>
</dbReference>
<proteinExistence type="predicted"/>
<dbReference type="InterPro" id="IPR051044">
    <property type="entry name" value="MAG_DAG_Lipase"/>
</dbReference>
<accession>A0ABD3R155</accession>
<dbReference type="PANTHER" id="PTHR11614">
    <property type="entry name" value="PHOSPHOLIPASE-RELATED"/>
    <property type="match status" value="1"/>
</dbReference>
<comment type="caution">
    <text evidence="2">The sequence shown here is derived from an EMBL/GenBank/DDBJ whole genome shotgun (WGS) entry which is preliminary data.</text>
</comment>
<keyword evidence="3" id="KW-1185">Reference proteome</keyword>
<evidence type="ECO:0000313" key="3">
    <source>
        <dbReference type="Proteomes" id="UP001530377"/>
    </source>
</evidence>
<organism evidence="2 3">
    <name type="scientific">Cyclostephanos tholiformis</name>
    <dbReference type="NCBI Taxonomy" id="382380"/>
    <lineage>
        <taxon>Eukaryota</taxon>
        <taxon>Sar</taxon>
        <taxon>Stramenopiles</taxon>
        <taxon>Ochrophyta</taxon>
        <taxon>Bacillariophyta</taxon>
        <taxon>Coscinodiscophyceae</taxon>
        <taxon>Thalassiosirophycidae</taxon>
        <taxon>Stephanodiscales</taxon>
        <taxon>Stephanodiscaceae</taxon>
        <taxon>Cyclostephanos</taxon>
    </lineage>
</organism>
<dbReference type="Gene3D" id="3.40.50.1820">
    <property type="entry name" value="alpha/beta hydrolase"/>
    <property type="match status" value="1"/>
</dbReference>
<dbReference type="Pfam" id="PF12146">
    <property type="entry name" value="Hydrolase_4"/>
    <property type="match status" value="1"/>
</dbReference>
<evidence type="ECO:0000313" key="2">
    <source>
        <dbReference type="EMBL" id="KAL3806420.1"/>
    </source>
</evidence>
<dbReference type="Proteomes" id="UP001530377">
    <property type="component" value="Unassembled WGS sequence"/>
</dbReference>
<dbReference type="InterPro" id="IPR029058">
    <property type="entry name" value="AB_hydrolase_fold"/>
</dbReference>
<sequence>MTGGREAALFDDVPCIIAETSTLTTRPGVECALYKWRPPSPGSGRIRGIAVVYHGFGAHSLYPTVRYASSLLAENGLMVYGLDLPGHGASPGMRGLLTCVEDMINDGIAVAQYAARENVGDGGEEGVPLFLVGSSMGGAIALAVANRMPSSAVSGVVMLAPMLSLNVGSGSRMALGWLNAIVPLLPIIPSSATRPELQYRDKERRAECERNTLTYKGKLRPQSALTCIEFTTQIQQSFHEVTVPFLCMIADEDVVVDNSMARELMGKSPSKDKTLKSYAALHGLLCEPAPLLGIIEDDFVQWVLERCPR</sequence>